<dbReference type="EMBL" id="JEMX01000109">
    <property type="protein sequence ID" value="EXI77221.1"/>
    <property type="molecule type" value="Genomic_DNA"/>
</dbReference>
<dbReference type="GO" id="GO:0007165">
    <property type="term" value="P:signal transduction"/>
    <property type="evidence" value="ECO:0007669"/>
    <property type="project" value="InterPro"/>
</dbReference>
<dbReference type="Gene3D" id="3.40.50.10140">
    <property type="entry name" value="Toll/interleukin-1 receptor homology (TIR) domain"/>
    <property type="match status" value="1"/>
</dbReference>
<dbReference type="AlphaFoldDB" id="A0A011NPH0"/>
<dbReference type="SUPFAM" id="SSF52200">
    <property type="entry name" value="Toll/Interleukin receptor TIR domain"/>
    <property type="match status" value="1"/>
</dbReference>
<organism evidence="2 3">
    <name type="scientific">Candidatus Accumulibacter appositus</name>
    <dbReference type="NCBI Taxonomy" id="1454003"/>
    <lineage>
        <taxon>Bacteria</taxon>
        <taxon>Pseudomonadati</taxon>
        <taxon>Pseudomonadota</taxon>
        <taxon>Betaproteobacteria</taxon>
        <taxon>Candidatus Accumulibacter</taxon>
    </lineage>
</organism>
<dbReference type="PATRIC" id="fig|1454003.3.peg.3974"/>
<dbReference type="Proteomes" id="UP000021816">
    <property type="component" value="Unassembled WGS sequence"/>
</dbReference>
<comment type="caution">
    <text evidence="2">The sequence shown here is derived from an EMBL/GenBank/DDBJ whole genome shotgun (WGS) entry which is preliminary data.</text>
</comment>
<proteinExistence type="predicted"/>
<dbReference type="Pfam" id="PF13676">
    <property type="entry name" value="TIR_2"/>
    <property type="match status" value="1"/>
</dbReference>
<dbReference type="InterPro" id="IPR000157">
    <property type="entry name" value="TIR_dom"/>
</dbReference>
<evidence type="ECO:0000313" key="2">
    <source>
        <dbReference type="EMBL" id="EXI77221.1"/>
    </source>
</evidence>
<name>A0A011NPH0_9PROT</name>
<dbReference type="STRING" id="1454003.AW10_03914"/>
<evidence type="ECO:0000313" key="3">
    <source>
        <dbReference type="Proteomes" id="UP000021816"/>
    </source>
</evidence>
<reference evidence="2 3" key="1">
    <citation type="submission" date="2014-02" db="EMBL/GenBank/DDBJ databases">
        <title>Expanding our view of genomic diversity in Candidatus Accumulibacter clades.</title>
        <authorList>
            <person name="Skennerton C.T."/>
            <person name="Barr J.J."/>
            <person name="Slater F.R."/>
            <person name="Bond P.L."/>
            <person name="Tyson G.W."/>
        </authorList>
    </citation>
    <scope>NUCLEOTIDE SEQUENCE [LARGE SCALE GENOMIC DNA]</scope>
    <source>
        <strain evidence="3">BA-92</strain>
    </source>
</reference>
<sequence length="219" mass="24272">MRNVFLSYATKDHYFADLAEIKLAEAGIVLWRDRSQLRAGADWQSGIERGIADCFAVLIALSANSAESSYVTYEWAYALGNGKTVIPMKLSECLIHPRLQTIQHLDFSVPGALPWESLVARIREVEIGDGGEEGDGGNEPARDSEAAAVAVDPDAVHVKAILAYLNQRGYQMASFERLRTRLETKLSDEQFTRIIDKHRSIFRRATLKGGRPGLAKLVP</sequence>
<feature type="domain" description="TIR" evidence="1">
    <location>
        <begin position="4"/>
        <end position="108"/>
    </location>
</feature>
<protein>
    <recommendedName>
        <fullName evidence="1">TIR domain-containing protein</fullName>
    </recommendedName>
</protein>
<accession>A0A011NPH0</accession>
<evidence type="ECO:0000259" key="1">
    <source>
        <dbReference type="Pfam" id="PF13676"/>
    </source>
</evidence>
<gene>
    <name evidence="2" type="ORF">AW10_03914</name>
</gene>
<dbReference type="InterPro" id="IPR035897">
    <property type="entry name" value="Toll_tir_struct_dom_sf"/>
</dbReference>